<evidence type="ECO:0000256" key="1">
    <source>
        <dbReference type="SAM" id="MobiDB-lite"/>
    </source>
</evidence>
<dbReference type="Proteomes" id="UP000829685">
    <property type="component" value="Unassembled WGS sequence"/>
</dbReference>
<comment type="caution">
    <text evidence="2">The sequence shown here is derived from an EMBL/GenBank/DDBJ whole genome shotgun (WGS) entry which is preliminary data.</text>
</comment>
<reference evidence="2" key="1">
    <citation type="submission" date="2021-03" db="EMBL/GenBank/DDBJ databases">
        <title>Revisited historic fungal species revealed as producer of novel bioactive compounds through whole genome sequencing and comparative genomics.</title>
        <authorList>
            <person name="Vignolle G.A."/>
            <person name="Hochenegger N."/>
            <person name="Mach R.L."/>
            <person name="Mach-Aigner A.R."/>
            <person name="Javad Rahimi M."/>
            <person name="Salim K.A."/>
            <person name="Chan C.M."/>
            <person name="Lim L.B.L."/>
            <person name="Cai F."/>
            <person name="Druzhinina I.S."/>
            <person name="U'Ren J.M."/>
            <person name="Derntl C."/>
        </authorList>
    </citation>
    <scope>NUCLEOTIDE SEQUENCE</scope>
    <source>
        <strain evidence="2">TUCIM 5799</strain>
    </source>
</reference>
<protein>
    <recommendedName>
        <fullName evidence="4">Fungal N-terminal domain-containing protein</fullName>
    </recommendedName>
</protein>
<accession>A0A9Q0ASY2</accession>
<dbReference type="AlphaFoldDB" id="A0A9Q0ASY2"/>
<feature type="region of interest" description="Disordered" evidence="1">
    <location>
        <begin position="289"/>
        <end position="317"/>
    </location>
</feature>
<feature type="compositionally biased region" description="Polar residues" evidence="1">
    <location>
        <begin position="291"/>
        <end position="306"/>
    </location>
</feature>
<evidence type="ECO:0000313" key="3">
    <source>
        <dbReference type="Proteomes" id="UP000829685"/>
    </source>
</evidence>
<gene>
    <name evidence="2" type="ORF">JX265_002358</name>
</gene>
<feature type="compositionally biased region" description="Basic and acidic residues" evidence="1">
    <location>
        <begin position="307"/>
        <end position="317"/>
    </location>
</feature>
<keyword evidence="3" id="KW-1185">Reference proteome</keyword>
<dbReference type="EMBL" id="JAFIMR010000004">
    <property type="protein sequence ID" value="KAI1879404.1"/>
    <property type="molecule type" value="Genomic_DNA"/>
</dbReference>
<name>A0A9Q0ASY2_9PEZI</name>
<evidence type="ECO:0008006" key="4">
    <source>
        <dbReference type="Google" id="ProtNLM"/>
    </source>
</evidence>
<proteinExistence type="predicted"/>
<sequence length="340" mass="38195">MDPLSLSASIAGLLGAAAQVIKLLGYISSVKNAPTAVQEAETEVKHIEIALRGIQEYLTSMDPVYQRRAGFIRLDDLIATLSDAMIVFDEFYGLLQQLARSATVMVRIIWFRYSKQIEERISKIQRHKSSLSLMLNILQCESDREASRSQGELQAMVQSILYENRSLRSKMSQLQDSFDAQSTFRWPNGEEPSSKYTSIRTPSIAPERVILLSGQSTFRFTFEPTLESTWVYRRNELNECDASFISTAQRSHAWSIFSGYSLANISILSVIAMPISTNNLVHRKFYEDPGDTSTVQSSTEFLSSATRDSRDSTPAEAETKVCRECHKGSNAHRIGPVYSC</sequence>
<organism evidence="2 3">
    <name type="scientific">Neoarthrinium moseri</name>
    <dbReference type="NCBI Taxonomy" id="1658444"/>
    <lineage>
        <taxon>Eukaryota</taxon>
        <taxon>Fungi</taxon>
        <taxon>Dikarya</taxon>
        <taxon>Ascomycota</taxon>
        <taxon>Pezizomycotina</taxon>
        <taxon>Sordariomycetes</taxon>
        <taxon>Xylariomycetidae</taxon>
        <taxon>Amphisphaeriales</taxon>
        <taxon>Apiosporaceae</taxon>
        <taxon>Neoarthrinium</taxon>
    </lineage>
</organism>
<evidence type="ECO:0000313" key="2">
    <source>
        <dbReference type="EMBL" id="KAI1879404.1"/>
    </source>
</evidence>